<proteinExistence type="inferred from homology"/>
<evidence type="ECO:0000313" key="10">
    <source>
        <dbReference type="EMBL" id="EDR14032.1"/>
    </source>
</evidence>
<dbReference type="KEGG" id="lbc:LACBIDRAFT_188128"/>
<dbReference type="STRING" id="486041.B0CU48"/>
<dbReference type="InterPro" id="IPR051987">
    <property type="entry name" value="Sigma-2_receptor-like"/>
</dbReference>
<feature type="transmembrane region" description="Helical" evidence="8">
    <location>
        <begin position="91"/>
        <end position="111"/>
    </location>
</feature>
<evidence type="ECO:0000256" key="4">
    <source>
        <dbReference type="ARBA" id="ARBA00022824"/>
    </source>
</evidence>
<dbReference type="InParanoid" id="B0CU48"/>
<feature type="transmembrane region" description="Helical" evidence="8">
    <location>
        <begin position="118"/>
        <end position="140"/>
    </location>
</feature>
<evidence type="ECO:0000256" key="6">
    <source>
        <dbReference type="ARBA" id="ARBA00023136"/>
    </source>
</evidence>
<dbReference type="EMBL" id="DS547092">
    <property type="protein sequence ID" value="EDR14032.1"/>
    <property type="molecule type" value="Genomic_DNA"/>
</dbReference>
<dbReference type="FunCoup" id="B0CU48">
    <property type="interactions" value="120"/>
</dbReference>
<dbReference type="PANTHER" id="PTHR31204">
    <property type="entry name" value="SIGMA INTRACELLULAR RECEPTOR 2"/>
    <property type="match status" value="1"/>
</dbReference>
<dbReference type="PIRSF" id="PIRSF031032">
    <property type="entry name" value="TMP_97_prd"/>
    <property type="match status" value="1"/>
</dbReference>
<evidence type="ECO:0000256" key="8">
    <source>
        <dbReference type="SAM" id="Phobius"/>
    </source>
</evidence>
<dbReference type="Pfam" id="PF05241">
    <property type="entry name" value="EBP"/>
    <property type="match status" value="1"/>
</dbReference>
<dbReference type="PROSITE" id="PS51751">
    <property type="entry name" value="EXPERA"/>
    <property type="match status" value="1"/>
</dbReference>
<dbReference type="GeneID" id="6070904"/>
<organism evidence="11">
    <name type="scientific">Laccaria bicolor (strain S238N-H82 / ATCC MYA-4686)</name>
    <name type="common">Bicoloured deceiver</name>
    <name type="synonym">Laccaria laccata var. bicolor</name>
    <dbReference type="NCBI Taxonomy" id="486041"/>
    <lineage>
        <taxon>Eukaryota</taxon>
        <taxon>Fungi</taxon>
        <taxon>Dikarya</taxon>
        <taxon>Basidiomycota</taxon>
        <taxon>Agaricomycotina</taxon>
        <taxon>Agaricomycetes</taxon>
        <taxon>Agaricomycetidae</taxon>
        <taxon>Agaricales</taxon>
        <taxon>Agaricineae</taxon>
        <taxon>Hydnangiaceae</taxon>
        <taxon>Laccaria</taxon>
    </lineage>
</organism>
<comment type="subcellular location">
    <subcellularLocation>
        <location evidence="1">Endoplasmic reticulum membrane</location>
        <topology evidence="1">Multi-pass membrane protein</topology>
    </subcellularLocation>
</comment>
<evidence type="ECO:0000256" key="1">
    <source>
        <dbReference type="ARBA" id="ARBA00004477"/>
    </source>
</evidence>
<dbReference type="InterPro" id="IPR016964">
    <property type="entry name" value="Sigma2_recept"/>
</dbReference>
<dbReference type="InterPro" id="IPR033118">
    <property type="entry name" value="EXPERA"/>
</dbReference>
<dbReference type="PANTHER" id="PTHR31204:SF1">
    <property type="entry name" value="SIGMA INTRACELLULAR RECEPTOR 2"/>
    <property type="match status" value="1"/>
</dbReference>
<feature type="transmembrane region" description="Helical" evidence="8">
    <location>
        <begin position="163"/>
        <end position="182"/>
    </location>
</feature>
<dbReference type="OrthoDB" id="433124at2759"/>
<gene>
    <name evidence="10" type="ORF">LACBIDRAFT_188128</name>
</gene>
<keyword evidence="5 7" id="KW-1133">Transmembrane helix</keyword>
<name>B0CU48_LACBS</name>
<evidence type="ECO:0000256" key="3">
    <source>
        <dbReference type="ARBA" id="ARBA00022692"/>
    </source>
</evidence>
<evidence type="ECO:0000256" key="2">
    <source>
        <dbReference type="ARBA" id="ARBA00009096"/>
    </source>
</evidence>
<keyword evidence="3 7" id="KW-0812">Transmembrane</keyword>
<evidence type="ECO:0000256" key="5">
    <source>
        <dbReference type="ARBA" id="ARBA00022989"/>
    </source>
</evidence>
<dbReference type="GO" id="GO:0005789">
    <property type="term" value="C:endoplasmic reticulum membrane"/>
    <property type="evidence" value="ECO:0007669"/>
    <property type="project" value="UniProtKB-SubCell"/>
</dbReference>
<dbReference type="AlphaFoldDB" id="B0CU48"/>
<comment type="similarity">
    <text evidence="2">Belongs to the TMEM97/sigma-2 receptor family.</text>
</comment>
<reference evidence="10 11" key="1">
    <citation type="journal article" date="2008" name="Nature">
        <title>The genome of Laccaria bicolor provides insights into mycorrhizal symbiosis.</title>
        <authorList>
            <person name="Martin F."/>
            <person name="Aerts A."/>
            <person name="Ahren D."/>
            <person name="Brun A."/>
            <person name="Danchin E.G.J."/>
            <person name="Duchaussoy F."/>
            <person name="Gibon J."/>
            <person name="Kohler A."/>
            <person name="Lindquist E."/>
            <person name="Pereda V."/>
            <person name="Salamov A."/>
            <person name="Shapiro H.J."/>
            <person name="Wuyts J."/>
            <person name="Blaudez D."/>
            <person name="Buee M."/>
            <person name="Brokstein P."/>
            <person name="Canbaeck B."/>
            <person name="Cohen D."/>
            <person name="Courty P.E."/>
            <person name="Coutinho P.M."/>
            <person name="Delaruelle C."/>
            <person name="Detter J.C."/>
            <person name="Deveau A."/>
            <person name="DiFazio S."/>
            <person name="Duplessis S."/>
            <person name="Fraissinet-Tachet L."/>
            <person name="Lucic E."/>
            <person name="Frey-Klett P."/>
            <person name="Fourrey C."/>
            <person name="Feussner I."/>
            <person name="Gay G."/>
            <person name="Grimwood J."/>
            <person name="Hoegger P.J."/>
            <person name="Jain P."/>
            <person name="Kilaru S."/>
            <person name="Labbe J."/>
            <person name="Lin Y.C."/>
            <person name="Legue V."/>
            <person name="Le Tacon F."/>
            <person name="Marmeisse R."/>
            <person name="Melayah D."/>
            <person name="Montanini B."/>
            <person name="Muratet M."/>
            <person name="Nehls U."/>
            <person name="Niculita-Hirzel H."/>
            <person name="Oudot-Le Secq M.P."/>
            <person name="Peter M."/>
            <person name="Quesneville H."/>
            <person name="Rajashekar B."/>
            <person name="Reich M."/>
            <person name="Rouhier N."/>
            <person name="Schmutz J."/>
            <person name="Yin T."/>
            <person name="Chalot M."/>
            <person name="Henrissat B."/>
            <person name="Kuees U."/>
            <person name="Lucas S."/>
            <person name="Van de Peer Y."/>
            <person name="Podila G.K."/>
            <person name="Polle A."/>
            <person name="Pukkila P.J."/>
            <person name="Richardson P.M."/>
            <person name="Rouze P."/>
            <person name="Sanders I.R."/>
            <person name="Stajich J.E."/>
            <person name="Tunlid A."/>
            <person name="Tuskan G."/>
            <person name="Grigoriev I.V."/>
        </authorList>
    </citation>
    <scope>NUCLEOTIDE SEQUENCE [LARGE SCALE GENOMIC DNA]</scope>
    <source>
        <strain evidence="11">S238N-H82 / ATCC MYA-4686</strain>
    </source>
</reference>
<keyword evidence="6 7" id="KW-0472">Membrane</keyword>
<dbReference type="HOGENOM" id="CLU_086812_3_0_1"/>
<dbReference type="RefSeq" id="XP_001874591.1">
    <property type="nucleotide sequence ID" value="XM_001874556.1"/>
</dbReference>
<protein>
    <submittedName>
        <fullName evidence="10">Predicted protein</fullName>
    </submittedName>
</protein>
<feature type="domain" description="EXPERA" evidence="9">
    <location>
        <begin position="23"/>
        <end position="181"/>
    </location>
</feature>
<dbReference type="Proteomes" id="UP000001194">
    <property type="component" value="Unassembled WGS sequence"/>
</dbReference>
<keyword evidence="11" id="KW-1185">Reference proteome</keyword>
<evidence type="ECO:0000313" key="11">
    <source>
        <dbReference type="Proteomes" id="UP000001194"/>
    </source>
</evidence>
<keyword evidence="4" id="KW-0256">Endoplasmic reticulum</keyword>
<accession>B0CU48</accession>
<sequence>MVIHLEKKPTTSKAVPPLTARPLDLLYAIFFAFHIPASIFLDLQYFYPKWAIPPFMRSLIPLYVQMSNDPLVGGLAGFFGDNSHLLWFKTFLYLEALFQVPVFFIGLYGLYKGSKSIYVLLIIYGASTATTTLPCILYFLQVPRLASGVLATPGVESLTTEQLILLLSSYIPFFLIPLLMAVDMAYRVLGLVKTGVKAEKWE</sequence>
<feature type="transmembrane region" description="Helical" evidence="8">
    <location>
        <begin position="25"/>
        <end position="47"/>
    </location>
</feature>
<evidence type="ECO:0000256" key="7">
    <source>
        <dbReference type="PROSITE-ProRule" id="PRU01087"/>
    </source>
</evidence>
<evidence type="ECO:0000259" key="9">
    <source>
        <dbReference type="PROSITE" id="PS51751"/>
    </source>
</evidence>